<organism evidence="3">
    <name type="scientific">Perkinsus marinus (strain ATCC 50983 / TXsc)</name>
    <dbReference type="NCBI Taxonomy" id="423536"/>
    <lineage>
        <taxon>Eukaryota</taxon>
        <taxon>Sar</taxon>
        <taxon>Alveolata</taxon>
        <taxon>Perkinsozoa</taxon>
        <taxon>Perkinsea</taxon>
        <taxon>Perkinsida</taxon>
        <taxon>Perkinsidae</taxon>
        <taxon>Perkinsus</taxon>
    </lineage>
</organism>
<evidence type="ECO:0000313" key="2">
    <source>
        <dbReference type="EMBL" id="EER05144.1"/>
    </source>
</evidence>
<dbReference type="OrthoDB" id="10372654at2759"/>
<keyword evidence="1" id="KW-1133">Transmembrane helix</keyword>
<feature type="transmembrane region" description="Helical" evidence="1">
    <location>
        <begin position="25"/>
        <end position="48"/>
    </location>
</feature>
<evidence type="ECO:0000256" key="1">
    <source>
        <dbReference type="SAM" id="Phobius"/>
    </source>
</evidence>
<dbReference type="RefSeq" id="XP_002773328.1">
    <property type="nucleotide sequence ID" value="XM_002773282.1"/>
</dbReference>
<keyword evidence="3" id="KW-1185">Reference proteome</keyword>
<sequence>MTTDELRSKENHSTREKQTFQLSRAIFTTIYFSLLLTLSAWAIAIWFVSTSQVDASLLSRLTGQQLTDLAQKNGVNLVIPANPIGVVSDLTNKEIHRELISYGTPIDTLNISKSVQMFIPSAVTLYEVGACSSTPAAPTCTTPQLDAITCPGANEEGRFPARGVAGHVNEEVDADRTILDPPASPTASDGCVPHSNRAYHHLP</sequence>
<evidence type="ECO:0000313" key="3">
    <source>
        <dbReference type="Proteomes" id="UP000007800"/>
    </source>
</evidence>
<dbReference type="EMBL" id="GG681070">
    <property type="protein sequence ID" value="EER05144.1"/>
    <property type="molecule type" value="Genomic_DNA"/>
</dbReference>
<proteinExistence type="predicted"/>
<gene>
    <name evidence="2" type="ORF">Pmar_PMAR026578</name>
</gene>
<reference evidence="2 3" key="1">
    <citation type="submission" date="2008-07" db="EMBL/GenBank/DDBJ databases">
        <authorList>
            <person name="El-Sayed N."/>
            <person name="Caler E."/>
            <person name="Inman J."/>
            <person name="Amedeo P."/>
            <person name="Hass B."/>
            <person name="Wortman J."/>
        </authorList>
    </citation>
    <scope>NUCLEOTIDE SEQUENCE [LARGE SCALE GENOMIC DNA]</scope>
    <source>
        <strain evidence="3">ATCC 50983 / TXsc</strain>
    </source>
</reference>
<dbReference type="InParanoid" id="C5LDY0"/>
<protein>
    <submittedName>
        <fullName evidence="2">Uncharacterized protein</fullName>
    </submittedName>
</protein>
<keyword evidence="1" id="KW-0812">Transmembrane</keyword>
<name>C5LDY0_PERM5</name>
<accession>C5LDY0</accession>
<dbReference type="AlphaFoldDB" id="C5LDY0"/>
<keyword evidence="1" id="KW-0472">Membrane</keyword>
<dbReference type="GeneID" id="9050682"/>
<dbReference type="Proteomes" id="UP000007800">
    <property type="component" value="Unassembled WGS sequence"/>
</dbReference>